<reference evidence="2" key="1">
    <citation type="journal article" date="2020" name="Nature">
        <title>Giant virus diversity and host interactions through global metagenomics.</title>
        <authorList>
            <person name="Schulz F."/>
            <person name="Roux S."/>
            <person name="Paez-Espino D."/>
            <person name="Jungbluth S."/>
            <person name="Walsh D.A."/>
            <person name="Denef V.J."/>
            <person name="McMahon K.D."/>
            <person name="Konstantinidis K.T."/>
            <person name="Eloe-Fadrosh E.A."/>
            <person name="Kyrpides N.C."/>
            <person name="Woyke T."/>
        </authorList>
    </citation>
    <scope>NUCLEOTIDE SEQUENCE</scope>
    <source>
        <strain evidence="2">GVMAG-S-1101161-73</strain>
    </source>
</reference>
<accession>A0A6C0AN89</accession>
<sequence>MHIIEQLTKFNIADYEFVEIDRDELESYDLSIFQDNNKPAASAICLSHFYAYKEIANKFDMALILEDDVILSSNFSEILQDYITKLPPEFDMCFIGNGCNLHIEKHKLVANQNIYKKDNISTAWGGGGCTRCTDSYIVSKQCAIKICNSIENLNYKIHEAIDWWLNRCCRENNFNVYWAEPTIVKQGSQSGLFKSSH</sequence>
<dbReference type="InterPro" id="IPR002654">
    <property type="entry name" value="Glyco_trans_25"/>
</dbReference>
<evidence type="ECO:0000259" key="1">
    <source>
        <dbReference type="Pfam" id="PF01755"/>
    </source>
</evidence>
<evidence type="ECO:0000313" key="2">
    <source>
        <dbReference type="EMBL" id="QHS81222.1"/>
    </source>
</evidence>
<dbReference type="EMBL" id="MN740731">
    <property type="protein sequence ID" value="QHS81222.1"/>
    <property type="molecule type" value="Genomic_DNA"/>
</dbReference>
<dbReference type="AlphaFoldDB" id="A0A6C0AN89"/>
<dbReference type="Pfam" id="PF01755">
    <property type="entry name" value="Glyco_transf_25"/>
    <property type="match status" value="1"/>
</dbReference>
<feature type="domain" description="Glycosyl transferase family 25" evidence="1">
    <location>
        <begin position="45"/>
        <end position="157"/>
    </location>
</feature>
<protein>
    <recommendedName>
        <fullName evidence="1">Glycosyl transferase family 25 domain-containing protein</fullName>
    </recommendedName>
</protein>
<name>A0A6C0AN89_9ZZZZ</name>
<organism evidence="2">
    <name type="scientific">viral metagenome</name>
    <dbReference type="NCBI Taxonomy" id="1070528"/>
    <lineage>
        <taxon>unclassified sequences</taxon>
        <taxon>metagenomes</taxon>
        <taxon>organismal metagenomes</taxon>
    </lineage>
</organism>
<proteinExistence type="predicted"/>